<reference evidence="1 2" key="1">
    <citation type="submission" date="2023-10" db="EMBL/GenBank/DDBJ databases">
        <title>Draft genome sequence of Xylaria bambusicola isolate GMP-LS, the root and basal stem rot pathogen of sugarcane in Indonesia.</title>
        <authorList>
            <person name="Selvaraj P."/>
            <person name="Muralishankar V."/>
            <person name="Muruganantham S."/>
            <person name="Sp S."/>
            <person name="Haryani S."/>
            <person name="Lau K.J.X."/>
            <person name="Naqvi N.I."/>
        </authorList>
    </citation>
    <scope>NUCLEOTIDE SEQUENCE [LARGE SCALE GENOMIC DNA]</scope>
    <source>
        <strain evidence="1">GMP-LS</strain>
    </source>
</reference>
<evidence type="ECO:0000313" key="2">
    <source>
        <dbReference type="Proteomes" id="UP001305414"/>
    </source>
</evidence>
<gene>
    <name evidence="1" type="ORF">RRF57_004954</name>
</gene>
<dbReference type="AlphaFoldDB" id="A0AAN7UL40"/>
<comment type="caution">
    <text evidence="1">The sequence shown here is derived from an EMBL/GenBank/DDBJ whole genome shotgun (WGS) entry which is preliminary data.</text>
</comment>
<protein>
    <submittedName>
        <fullName evidence="1">Uncharacterized protein</fullName>
    </submittedName>
</protein>
<organism evidence="1 2">
    <name type="scientific">Xylaria bambusicola</name>
    <dbReference type="NCBI Taxonomy" id="326684"/>
    <lineage>
        <taxon>Eukaryota</taxon>
        <taxon>Fungi</taxon>
        <taxon>Dikarya</taxon>
        <taxon>Ascomycota</taxon>
        <taxon>Pezizomycotina</taxon>
        <taxon>Sordariomycetes</taxon>
        <taxon>Xylariomycetidae</taxon>
        <taxon>Xylariales</taxon>
        <taxon>Xylariaceae</taxon>
        <taxon>Xylaria</taxon>
    </lineage>
</organism>
<sequence length="77" mass="8773">MIETGCTYHEILDIVGNARRNGSIDMGRRPAPAILDILLNILFLAHCVVESDRFRLDIVICAMPWRVSVYLLRLPHV</sequence>
<dbReference type="Proteomes" id="UP001305414">
    <property type="component" value="Unassembled WGS sequence"/>
</dbReference>
<accession>A0AAN7UL40</accession>
<name>A0AAN7UL40_9PEZI</name>
<keyword evidence="2" id="KW-1185">Reference proteome</keyword>
<proteinExistence type="predicted"/>
<evidence type="ECO:0000313" key="1">
    <source>
        <dbReference type="EMBL" id="KAK5629238.1"/>
    </source>
</evidence>
<dbReference type="EMBL" id="JAWHQM010000011">
    <property type="protein sequence ID" value="KAK5629238.1"/>
    <property type="molecule type" value="Genomic_DNA"/>
</dbReference>